<organism evidence="1">
    <name type="scientific">uncultured Aureispira sp</name>
    <dbReference type="NCBI Taxonomy" id="1331704"/>
    <lineage>
        <taxon>Bacteria</taxon>
        <taxon>Pseudomonadati</taxon>
        <taxon>Bacteroidota</taxon>
        <taxon>Saprospiria</taxon>
        <taxon>Saprospirales</taxon>
        <taxon>Saprospiraceae</taxon>
        <taxon>Aureispira</taxon>
        <taxon>environmental samples</taxon>
    </lineage>
</organism>
<evidence type="ECO:0000313" key="1">
    <source>
        <dbReference type="EMBL" id="CAA6820914.1"/>
    </source>
</evidence>
<dbReference type="SUPFAM" id="SSF48452">
    <property type="entry name" value="TPR-like"/>
    <property type="match status" value="1"/>
</dbReference>
<protein>
    <recommendedName>
        <fullName evidence="2">Tetratricopeptide repeat protein</fullName>
    </recommendedName>
</protein>
<dbReference type="AlphaFoldDB" id="A0A6S6TNG3"/>
<reference evidence="1" key="1">
    <citation type="submission" date="2020-01" db="EMBL/GenBank/DDBJ databases">
        <authorList>
            <person name="Meier V. D."/>
            <person name="Meier V D."/>
        </authorList>
    </citation>
    <scope>NUCLEOTIDE SEQUENCE</scope>
    <source>
        <strain evidence="1">HLG_WM_MAG_10</strain>
    </source>
</reference>
<dbReference type="EMBL" id="CACVAQ010000292">
    <property type="protein sequence ID" value="CAA6820914.1"/>
    <property type="molecule type" value="Genomic_DNA"/>
</dbReference>
<name>A0A6S6TNG3_9BACT</name>
<gene>
    <name evidence="1" type="ORF">HELGO_WM45225</name>
</gene>
<evidence type="ECO:0008006" key="2">
    <source>
        <dbReference type="Google" id="ProtNLM"/>
    </source>
</evidence>
<sequence>MGLLDWFKKQPKKDVIELKKGDKHQSVYATLNKLDGKGISHEEAQTIQAEIMELLRNKDSNSAINYACQLLTKGHYEACITAFKNIMDKEPSEKGTCENQIGAAYFFLGKYPEAVTHYLLSLNNGFDPEMLDYNVWEAAEAHHKATGDNCYAKTYLERFPTGEARDAAMKLL</sequence>
<dbReference type="InterPro" id="IPR011990">
    <property type="entry name" value="TPR-like_helical_dom_sf"/>
</dbReference>
<accession>A0A6S6TNG3</accession>
<dbReference type="Gene3D" id="1.25.40.10">
    <property type="entry name" value="Tetratricopeptide repeat domain"/>
    <property type="match status" value="1"/>
</dbReference>
<proteinExistence type="predicted"/>